<dbReference type="InterPro" id="IPR058163">
    <property type="entry name" value="LysR-type_TF_proteobact-type"/>
</dbReference>
<sequence length="306" mass="34434">MAYLDNIAVFVRVVELGNLSSAGRDMRLSPAVASNRVKELEKHLGVRLFNRTTRQLTPTEQGRVFYEGARKVLEAVAEAEASVADLSGQPRGTIRVTAPLGIGKRLIASGIPEFRDRYPEIEVRLRLSDHEVDMMREGIDVAFKLGILENSSFRMRGIMDCERVLAAAPDYLQRRGEPKTPEALIDERHDCLMLRFPGAREHFWVLQTPEGARKFEVGGPFDSDDGDVITDWALAGRGIVNKPRFEIEPFLRDGRLQVVLPETPPVPVKLAALYPHKKFQDPKVRLLVDFMASRCQKMIGETLSEQ</sequence>
<gene>
    <name evidence="6" type="ORF">KVG22_14425</name>
</gene>
<comment type="caution">
    <text evidence="6">The sequence shown here is derived from an EMBL/GenBank/DDBJ whole genome shotgun (WGS) entry which is preliminary data.</text>
</comment>
<evidence type="ECO:0000259" key="5">
    <source>
        <dbReference type="PROSITE" id="PS50931"/>
    </source>
</evidence>
<dbReference type="SUPFAM" id="SSF53850">
    <property type="entry name" value="Periplasmic binding protein-like II"/>
    <property type="match status" value="1"/>
</dbReference>
<proteinExistence type="inferred from homology"/>
<dbReference type="PROSITE" id="PS50931">
    <property type="entry name" value="HTH_LYSR"/>
    <property type="match status" value="1"/>
</dbReference>
<dbReference type="RefSeq" id="WP_223006237.1">
    <property type="nucleotide sequence ID" value="NZ_CBDDTB010000001.1"/>
</dbReference>
<evidence type="ECO:0000256" key="3">
    <source>
        <dbReference type="ARBA" id="ARBA00023125"/>
    </source>
</evidence>
<dbReference type="Pfam" id="PF00126">
    <property type="entry name" value="HTH_1"/>
    <property type="match status" value="1"/>
</dbReference>
<protein>
    <submittedName>
        <fullName evidence="6">LysR family transcriptional regulator</fullName>
    </submittedName>
</protein>
<evidence type="ECO:0000256" key="1">
    <source>
        <dbReference type="ARBA" id="ARBA00009437"/>
    </source>
</evidence>
<organism evidence="6 7">
    <name type="scientific">Nitratireductor rhodophyticola</name>
    <dbReference type="NCBI Taxonomy" id="2854036"/>
    <lineage>
        <taxon>Bacteria</taxon>
        <taxon>Pseudomonadati</taxon>
        <taxon>Pseudomonadota</taxon>
        <taxon>Alphaproteobacteria</taxon>
        <taxon>Hyphomicrobiales</taxon>
        <taxon>Phyllobacteriaceae</taxon>
        <taxon>Nitratireductor</taxon>
    </lineage>
</organism>
<dbReference type="InterPro" id="IPR036388">
    <property type="entry name" value="WH-like_DNA-bd_sf"/>
</dbReference>
<keyword evidence="2" id="KW-0805">Transcription regulation</keyword>
<dbReference type="PANTHER" id="PTHR30537">
    <property type="entry name" value="HTH-TYPE TRANSCRIPTIONAL REGULATOR"/>
    <property type="match status" value="1"/>
</dbReference>
<dbReference type="PANTHER" id="PTHR30537:SF21">
    <property type="entry name" value="HTH-TYPE TRANSCRIPTIONAL REGULATOR SINR-RELATED"/>
    <property type="match status" value="1"/>
</dbReference>
<dbReference type="InterPro" id="IPR005119">
    <property type="entry name" value="LysR_subst-bd"/>
</dbReference>
<keyword evidence="4" id="KW-0804">Transcription</keyword>
<name>A0ABS7RBM4_9HYPH</name>
<dbReference type="SUPFAM" id="SSF46785">
    <property type="entry name" value="Winged helix' DNA-binding domain"/>
    <property type="match status" value="1"/>
</dbReference>
<feature type="domain" description="HTH lysR-type" evidence="5">
    <location>
        <begin position="1"/>
        <end position="59"/>
    </location>
</feature>
<dbReference type="Gene3D" id="3.40.190.290">
    <property type="match status" value="1"/>
</dbReference>
<dbReference type="Pfam" id="PF03466">
    <property type="entry name" value="LysR_substrate"/>
    <property type="match status" value="1"/>
</dbReference>
<evidence type="ECO:0000256" key="2">
    <source>
        <dbReference type="ARBA" id="ARBA00023015"/>
    </source>
</evidence>
<keyword evidence="7" id="KW-1185">Reference proteome</keyword>
<evidence type="ECO:0000256" key="4">
    <source>
        <dbReference type="ARBA" id="ARBA00023163"/>
    </source>
</evidence>
<comment type="similarity">
    <text evidence="1">Belongs to the LysR transcriptional regulatory family.</text>
</comment>
<accession>A0ABS7RBM4</accession>
<dbReference type="CDD" id="cd08422">
    <property type="entry name" value="PBP2_CrgA_like"/>
    <property type="match status" value="1"/>
</dbReference>
<dbReference type="InterPro" id="IPR000847">
    <property type="entry name" value="LysR_HTH_N"/>
</dbReference>
<dbReference type="Proteomes" id="UP000777661">
    <property type="component" value="Unassembled WGS sequence"/>
</dbReference>
<reference evidence="6 7" key="1">
    <citation type="submission" date="2021-06" db="EMBL/GenBank/DDBJ databases">
        <title>Nitratireductor porphyridii sp. nov., isolated from a small marine red alga, Porphyridium purpureum in South Korea.</title>
        <authorList>
            <person name="Kim K.H."/>
            <person name="Kristyanto S."/>
            <person name="Jeon C.O."/>
        </authorList>
    </citation>
    <scope>NUCLEOTIDE SEQUENCE [LARGE SCALE GENOMIC DNA]</scope>
    <source>
        <strain evidence="6 7">R6</strain>
    </source>
</reference>
<dbReference type="EMBL" id="JAHSQO010000004">
    <property type="protein sequence ID" value="MBY8917797.1"/>
    <property type="molecule type" value="Genomic_DNA"/>
</dbReference>
<evidence type="ECO:0000313" key="6">
    <source>
        <dbReference type="EMBL" id="MBY8917797.1"/>
    </source>
</evidence>
<keyword evidence="3" id="KW-0238">DNA-binding</keyword>
<dbReference type="InterPro" id="IPR036390">
    <property type="entry name" value="WH_DNA-bd_sf"/>
</dbReference>
<evidence type="ECO:0000313" key="7">
    <source>
        <dbReference type="Proteomes" id="UP000777661"/>
    </source>
</evidence>
<dbReference type="Gene3D" id="1.10.10.10">
    <property type="entry name" value="Winged helix-like DNA-binding domain superfamily/Winged helix DNA-binding domain"/>
    <property type="match status" value="1"/>
</dbReference>